<dbReference type="GO" id="GO:0003995">
    <property type="term" value="F:acyl-CoA dehydrogenase activity"/>
    <property type="evidence" value="ECO:0007669"/>
    <property type="project" value="TreeGrafter"/>
</dbReference>
<dbReference type="GO" id="GO:0050660">
    <property type="term" value="F:flavin adenine dinucleotide binding"/>
    <property type="evidence" value="ECO:0007669"/>
    <property type="project" value="InterPro"/>
</dbReference>
<dbReference type="InterPro" id="IPR046373">
    <property type="entry name" value="Acyl-CoA_Oxase/DH_mid-dom_sf"/>
</dbReference>
<dbReference type="Gene3D" id="2.40.110.10">
    <property type="entry name" value="Butyryl-CoA Dehydrogenase, subunit A, domain 2"/>
    <property type="match status" value="1"/>
</dbReference>
<dbReference type="InterPro" id="IPR009075">
    <property type="entry name" value="AcylCo_DH/oxidase_C"/>
</dbReference>
<dbReference type="InterPro" id="IPR009100">
    <property type="entry name" value="AcylCoA_DH/oxidase_NM_dom_sf"/>
</dbReference>
<proteinExistence type="inferred from homology"/>
<dbReference type="AlphaFoldDB" id="A0A8J3XQI6"/>
<protein>
    <submittedName>
        <fullName evidence="8">Putative acyl-CoA dehydrogenase</fullName>
    </submittedName>
</protein>
<evidence type="ECO:0000313" key="9">
    <source>
        <dbReference type="Proteomes" id="UP000644610"/>
    </source>
</evidence>
<dbReference type="Gene3D" id="1.20.140.10">
    <property type="entry name" value="Butyryl-CoA Dehydrogenase, subunit A, domain 3"/>
    <property type="match status" value="1"/>
</dbReference>
<evidence type="ECO:0000256" key="4">
    <source>
        <dbReference type="ARBA" id="ARBA00022827"/>
    </source>
</evidence>
<name>A0A8J3XQI6_9ACTN</name>
<evidence type="ECO:0000259" key="6">
    <source>
        <dbReference type="Pfam" id="PF00441"/>
    </source>
</evidence>
<evidence type="ECO:0000256" key="1">
    <source>
        <dbReference type="ARBA" id="ARBA00001974"/>
    </source>
</evidence>
<dbReference type="Proteomes" id="UP000644610">
    <property type="component" value="Unassembled WGS sequence"/>
</dbReference>
<evidence type="ECO:0000256" key="3">
    <source>
        <dbReference type="ARBA" id="ARBA00022630"/>
    </source>
</evidence>
<gene>
    <name evidence="8" type="ORF">Psi02_14870</name>
</gene>
<dbReference type="InterPro" id="IPR036250">
    <property type="entry name" value="AcylCo_DH-like_C"/>
</dbReference>
<evidence type="ECO:0000256" key="5">
    <source>
        <dbReference type="ARBA" id="ARBA00023002"/>
    </source>
</evidence>
<comment type="caution">
    <text evidence="8">The sequence shown here is derived from an EMBL/GenBank/DDBJ whole genome shotgun (WGS) entry which is preliminary data.</text>
</comment>
<reference evidence="8" key="1">
    <citation type="submission" date="2021-01" db="EMBL/GenBank/DDBJ databases">
        <title>Whole genome shotgun sequence of Planotetraspora silvatica NBRC 100141.</title>
        <authorList>
            <person name="Komaki H."/>
            <person name="Tamura T."/>
        </authorList>
    </citation>
    <scope>NUCLEOTIDE SEQUENCE</scope>
    <source>
        <strain evidence="8">NBRC 100141</strain>
    </source>
</reference>
<dbReference type="PANTHER" id="PTHR43884">
    <property type="entry name" value="ACYL-COA DEHYDROGENASE"/>
    <property type="match status" value="1"/>
</dbReference>
<dbReference type="SUPFAM" id="SSF47203">
    <property type="entry name" value="Acyl-CoA dehydrogenase C-terminal domain-like"/>
    <property type="match status" value="1"/>
</dbReference>
<dbReference type="InterPro" id="IPR013786">
    <property type="entry name" value="AcylCoA_DH/ox_N"/>
</dbReference>
<dbReference type="Gene3D" id="1.10.540.10">
    <property type="entry name" value="Acyl-CoA dehydrogenase/oxidase, N-terminal domain"/>
    <property type="match status" value="1"/>
</dbReference>
<dbReference type="EMBL" id="BOOQ01000007">
    <property type="protein sequence ID" value="GII45063.1"/>
    <property type="molecule type" value="Genomic_DNA"/>
</dbReference>
<evidence type="ECO:0000259" key="7">
    <source>
        <dbReference type="Pfam" id="PF02771"/>
    </source>
</evidence>
<dbReference type="CDD" id="cd00567">
    <property type="entry name" value="ACAD"/>
    <property type="match status" value="1"/>
</dbReference>
<keyword evidence="3" id="KW-0285">Flavoprotein</keyword>
<comment type="similarity">
    <text evidence="2">Belongs to the acyl-CoA dehydrogenase family.</text>
</comment>
<accession>A0A8J3XQI6</accession>
<keyword evidence="5" id="KW-0560">Oxidoreductase</keyword>
<sequence length="372" mass="38410">MDFTLDDELETVRELANKIFTGRAGTDRVRQVESTPSGLDEELWAELGRTGLLGIALPEEAGGAGLGLGALCVLLEEQGRFVAPVPLWPAAVAALAIAEDGTAEQRESLLPGAADGSIRLTAALEEFGSHDPAEPRTAAGRDGDAWRLSGVKAAVPSPFGAAHLLVSATADTGPGLFLVAAEAEGVGWDPVETTGHDRGGNLTLTAVPAAAVGVPGDGALRRTVHRAAVALAAVQLGVVQGALRHAVTHLSGRRQFGRPLATFQAVQHQLADCYIDIDAMRVCLWQAVTALDAEAGEEDAASAVLVAKWWAGDAGLTVAHRVQHLHGGIGVDVDYPVHRHFLWARQISGTLGGPSADLARLGAVLASGTAAP</sequence>
<dbReference type="Pfam" id="PF02771">
    <property type="entry name" value="Acyl-CoA_dh_N"/>
    <property type="match status" value="1"/>
</dbReference>
<feature type="domain" description="Acyl-CoA dehydrogenase/oxidase N-terminal" evidence="7">
    <location>
        <begin position="7"/>
        <end position="116"/>
    </location>
</feature>
<feature type="domain" description="Acyl-CoA dehydrogenase/oxidase C-terminal" evidence="6">
    <location>
        <begin position="222"/>
        <end position="346"/>
    </location>
</feature>
<dbReference type="Pfam" id="PF00441">
    <property type="entry name" value="Acyl-CoA_dh_1"/>
    <property type="match status" value="1"/>
</dbReference>
<keyword evidence="4" id="KW-0274">FAD</keyword>
<evidence type="ECO:0000256" key="2">
    <source>
        <dbReference type="ARBA" id="ARBA00009347"/>
    </source>
</evidence>
<dbReference type="SUPFAM" id="SSF56645">
    <property type="entry name" value="Acyl-CoA dehydrogenase NM domain-like"/>
    <property type="match status" value="1"/>
</dbReference>
<comment type="cofactor">
    <cofactor evidence="1">
        <name>FAD</name>
        <dbReference type="ChEBI" id="CHEBI:57692"/>
    </cofactor>
</comment>
<dbReference type="InterPro" id="IPR037069">
    <property type="entry name" value="AcylCoA_DH/ox_N_sf"/>
</dbReference>
<organism evidence="8 9">
    <name type="scientific">Planotetraspora silvatica</name>
    <dbReference type="NCBI Taxonomy" id="234614"/>
    <lineage>
        <taxon>Bacteria</taxon>
        <taxon>Bacillati</taxon>
        <taxon>Actinomycetota</taxon>
        <taxon>Actinomycetes</taxon>
        <taxon>Streptosporangiales</taxon>
        <taxon>Streptosporangiaceae</taxon>
        <taxon>Planotetraspora</taxon>
    </lineage>
</organism>
<keyword evidence="9" id="KW-1185">Reference proteome</keyword>
<dbReference type="RefSeq" id="WP_203972689.1">
    <property type="nucleotide sequence ID" value="NZ_BAAAKY010000028.1"/>
</dbReference>
<dbReference type="PANTHER" id="PTHR43884:SF20">
    <property type="entry name" value="ACYL-COA DEHYDROGENASE FADE28"/>
    <property type="match status" value="1"/>
</dbReference>
<evidence type="ECO:0000313" key="8">
    <source>
        <dbReference type="EMBL" id="GII45063.1"/>
    </source>
</evidence>